<dbReference type="STRING" id="1168035.SAMN05444280_10564"/>
<gene>
    <name evidence="2" type="ORF">SAMN05444280_10564</name>
</gene>
<feature type="domain" description="ABC-three component systems C-terminal" evidence="1">
    <location>
        <begin position="164"/>
        <end position="305"/>
    </location>
</feature>
<dbReference type="AlphaFoldDB" id="A0A1M6DHS7"/>
<dbReference type="Proteomes" id="UP000184050">
    <property type="component" value="Unassembled WGS sequence"/>
</dbReference>
<dbReference type="InterPro" id="IPR046917">
    <property type="entry name" value="ABC-3C_CTD12"/>
</dbReference>
<protein>
    <recommendedName>
        <fullName evidence="1">ABC-three component systems C-terminal domain-containing protein</fullName>
    </recommendedName>
</protein>
<dbReference type="Pfam" id="PF20279">
    <property type="entry name" value="CTD12"/>
    <property type="match status" value="1"/>
</dbReference>
<dbReference type="OrthoDB" id="7820209at2"/>
<organism evidence="2 3">
    <name type="scientific">Tangfeifania diversioriginum</name>
    <dbReference type="NCBI Taxonomy" id="1168035"/>
    <lineage>
        <taxon>Bacteria</taxon>
        <taxon>Pseudomonadati</taxon>
        <taxon>Bacteroidota</taxon>
        <taxon>Bacteroidia</taxon>
        <taxon>Marinilabiliales</taxon>
        <taxon>Prolixibacteraceae</taxon>
        <taxon>Tangfeifania</taxon>
    </lineage>
</organism>
<reference evidence="2 3" key="1">
    <citation type="submission" date="2016-11" db="EMBL/GenBank/DDBJ databases">
        <authorList>
            <person name="Jaros S."/>
            <person name="Januszkiewicz K."/>
            <person name="Wedrychowicz H."/>
        </authorList>
    </citation>
    <scope>NUCLEOTIDE SEQUENCE [LARGE SCALE GENOMIC DNA]</scope>
    <source>
        <strain evidence="2 3">DSM 27063</strain>
    </source>
</reference>
<proteinExistence type="predicted"/>
<sequence length="308" mass="36365">MRKYPLHYMNEYDFEQLTISICSKILGEGVKPFAKGSDGGRDGSFKGKATSFPSEQQPWDGKFVIEAKHTSKENASCSDYEFKKRLKNEVVPAIKRNLENNKVDYYLLFTNRKLTGKQDEKIEDYIDEETGVRNIIIGDEHIQQFLRSYPDIVRSENLNLLLRPLQFDEEDLKDIVIKVHENIPGKEELEKNYKEIKYLNLDKKNELNDLGEEYFNNVLKNSFHYFESIKTFLSDTINEEYKELYYDTADEINAKINLNREDYACFESLLEDFFDYVVTNNKDLKGKKRLVRVFLHYMYCNCDIGKKE</sequence>
<keyword evidence="3" id="KW-1185">Reference proteome</keyword>
<dbReference type="RefSeq" id="WP_139279471.1">
    <property type="nucleotide sequence ID" value="NZ_FQZE01000005.1"/>
</dbReference>
<evidence type="ECO:0000313" key="3">
    <source>
        <dbReference type="Proteomes" id="UP000184050"/>
    </source>
</evidence>
<evidence type="ECO:0000259" key="1">
    <source>
        <dbReference type="Pfam" id="PF20279"/>
    </source>
</evidence>
<accession>A0A1M6DHS7</accession>
<name>A0A1M6DHS7_9BACT</name>
<evidence type="ECO:0000313" key="2">
    <source>
        <dbReference type="EMBL" id="SHI72907.1"/>
    </source>
</evidence>
<dbReference type="EMBL" id="FQZE01000005">
    <property type="protein sequence ID" value="SHI72907.1"/>
    <property type="molecule type" value="Genomic_DNA"/>
</dbReference>